<proteinExistence type="predicted"/>
<evidence type="ECO:0000313" key="1">
    <source>
        <dbReference type="EMBL" id="CQR24465.1"/>
    </source>
</evidence>
<name>A0A0E4CSC0_9STRE</name>
<dbReference type="Proteomes" id="UP000198604">
    <property type="component" value="Unassembled WGS sequence"/>
</dbReference>
<dbReference type="PANTHER" id="PTHR34822:SF1">
    <property type="entry name" value="GRPB FAMILY PROTEIN"/>
    <property type="match status" value="1"/>
</dbReference>
<organism evidence="1 2">
    <name type="scientific">Streptococcus varani</name>
    <dbReference type="NCBI Taxonomy" id="1608583"/>
    <lineage>
        <taxon>Bacteria</taxon>
        <taxon>Bacillati</taxon>
        <taxon>Bacillota</taxon>
        <taxon>Bacilli</taxon>
        <taxon>Lactobacillales</taxon>
        <taxon>Streptococcaceae</taxon>
        <taxon>Streptococcus</taxon>
    </lineage>
</organism>
<gene>
    <name evidence="1" type="ORF">BN1356_00811</name>
</gene>
<dbReference type="RefSeq" id="WP_093650125.1">
    <property type="nucleotide sequence ID" value="NZ_CTEN01000002.1"/>
</dbReference>
<dbReference type="PANTHER" id="PTHR34822">
    <property type="entry name" value="GRPB DOMAIN PROTEIN (AFU_ORTHOLOGUE AFUA_1G01530)"/>
    <property type="match status" value="1"/>
</dbReference>
<dbReference type="InterPro" id="IPR007344">
    <property type="entry name" value="GrpB/CoaE"/>
</dbReference>
<reference evidence="2" key="1">
    <citation type="submission" date="2015-03" db="EMBL/GenBank/DDBJ databases">
        <authorList>
            <person name="Urmite Genomes"/>
        </authorList>
    </citation>
    <scope>NUCLEOTIDE SEQUENCE [LARGE SCALE GENOMIC DNA]</scope>
    <source>
        <strain evidence="2">FF10</strain>
    </source>
</reference>
<dbReference type="Gene3D" id="3.30.460.10">
    <property type="entry name" value="Beta Polymerase, domain 2"/>
    <property type="match status" value="1"/>
</dbReference>
<dbReference type="STRING" id="1608583.BN1356_00811"/>
<dbReference type="Pfam" id="PF04229">
    <property type="entry name" value="GrpB"/>
    <property type="match status" value="1"/>
</dbReference>
<dbReference type="AlphaFoldDB" id="A0A0E4CSC0"/>
<accession>A0A0E4CSC0</accession>
<evidence type="ECO:0000313" key="2">
    <source>
        <dbReference type="Proteomes" id="UP000198604"/>
    </source>
</evidence>
<dbReference type="EMBL" id="CTEN01000002">
    <property type="protein sequence ID" value="CQR24465.1"/>
    <property type="molecule type" value="Genomic_DNA"/>
</dbReference>
<dbReference type="SUPFAM" id="SSF81301">
    <property type="entry name" value="Nucleotidyltransferase"/>
    <property type="match status" value="1"/>
</dbReference>
<keyword evidence="2" id="KW-1185">Reference proteome</keyword>
<protein>
    <submittedName>
        <fullName evidence="1">Glutamate-rich protein GrpB</fullName>
    </submittedName>
</protein>
<dbReference type="OrthoDB" id="9799092at2"/>
<dbReference type="InterPro" id="IPR043519">
    <property type="entry name" value="NT_sf"/>
</dbReference>
<sequence>MTKKLEEMTLEERWQLFPIFLVAPRAEWATWFQEERSSLLSLLGEKRCKDISHVGSTAIPAIWAKNIVDILLEVETREDLDDCQSILLQHGWFAMYKEHDRIGLNKGYTQEGFAEKVFHLHVRLVGDRDEVYFRDYLIHHPPIAKDYEALKLNLGEKFQHNRNAYTDAKSDFIRKYTDLAKQEYTKST</sequence>